<accession>A0A6C0F4G3</accession>
<proteinExistence type="predicted"/>
<evidence type="ECO:0000313" key="1">
    <source>
        <dbReference type="EMBL" id="QHT34980.1"/>
    </source>
</evidence>
<organism evidence="1">
    <name type="scientific">viral metagenome</name>
    <dbReference type="NCBI Taxonomy" id="1070528"/>
    <lineage>
        <taxon>unclassified sequences</taxon>
        <taxon>metagenomes</taxon>
        <taxon>organismal metagenomes</taxon>
    </lineage>
</organism>
<protein>
    <recommendedName>
        <fullName evidence="2">DNA methylase N-4/N-6 domain-containing protein</fullName>
    </recommendedName>
</protein>
<sequence length="366" mass="42552">MLFLTNDKLLSLFKSNGTHKPTVKIGQRIVPLVEYMKTKDKLTAADVKLLFENVHNRNEYLTRFYETSLKIPDSLAITDAPMKNKQMNNNALVKYKNVIRNMFYKEILKDTKSGMDNNPTFFDVIEDLYVRNIIDYKILTPSAVHYMKNGRLGSVFSSFYFRASIMNPYLVYSLNQSVLRGTRIFTPTLGWCSYCYGFLECPGVVEYVGTDVITSVCKKTTQFASEYYPNKSVKIYNSPSESLLASKFVDQYKNHFDVVFFSPPYYRLEMYPGTNQSTTKYKTYEEWLAGYWEKTIQLCHQVLSPGGKLCYILSGYGSNNEFNLLKDMNMVTMKYFKLKSQQPMFNKNVHVTEHRETGETIMIFIK</sequence>
<dbReference type="SUPFAM" id="SSF53335">
    <property type="entry name" value="S-adenosyl-L-methionine-dependent methyltransferases"/>
    <property type="match status" value="1"/>
</dbReference>
<dbReference type="InterPro" id="IPR029063">
    <property type="entry name" value="SAM-dependent_MTases_sf"/>
</dbReference>
<reference evidence="1" key="1">
    <citation type="journal article" date="2020" name="Nature">
        <title>Giant virus diversity and host interactions through global metagenomics.</title>
        <authorList>
            <person name="Schulz F."/>
            <person name="Roux S."/>
            <person name="Paez-Espino D."/>
            <person name="Jungbluth S."/>
            <person name="Walsh D.A."/>
            <person name="Denef V.J."/>
            <person name="McMahon K.D."/>
            <person name="Konstantinidis K.T."/>
            <person name="Eloe-Fadrosh E.A."/>
            <person name="Kyrpides N.C."/>
            <person name="Woyke T."/>
        </authorList>
    </citation>
    <scope>NUCLEOTIDE SEQUENCE</scope>
    <source>
        <strain evidence="1">GVMAG-M-3300009180-1</strain>
    </source>
</reference>
<name>A0A6C0F4G3_9ZZZZ</name>
<evidence type="ECO:0008006" key="2">
    <source>
        <dbReference type="Google" id="ProtNLM"/>
    </source>
</evidence>
<dbReference type="Gene3D" id="3.40.50.150">
    <property type="entry name" value="Vaccinia Virus protein VP39"/>
    <property type="match status" value="1"/>
</dbReference>
<dbReference type="CDD" id="cd02440">
    <property type="entry name" value="AdoMet_MTases"/>
    <property type="match status" value="1"/>
</dbReference>
<dbReference type="EMBL" id="MN739011">
    <property type="protein sequence ID" value="QHT34980.1"/>
    <property type="molecule type" value="Genomic_DNA"/>
</dbReference>
<dbReference type="AlphaFoldDB" id="A0A6C0F4G3"/>